<evidence type="ECO:0000313" key="8">
    <source>
        <dbReference type="Proteomes" id="UP000028534"/>
    </source>
</evidence>
<organism evidence="5 8">
    <name type="scientific">Sphingobium yanoikuyae</name>
    <name type="common">Sphingomonas yanoikuyae</name>
    <dbReference type="NCBI Taxonomy" id="13690"/>
    <lineage>
        <taxon>Bacteria</taxon>
        <taxon>Pseudomonadati</taxon>
        <taxon>Pseudomonadota</taxon>
        <taxon>Alphaproteobacteria</taxon>
        <taxon>Sphingomonadales</taxon>
        <taxon>Sphingomonadaceae</taxon>
        <taxon>Sphingobium</taxon>
    </lineage>
</organism>
<sequence length="41" mass="4275">MASDGNIKSATQTYEGFVGFVKWGTIACLIVAAIVVLLISS</sequence>
<dbReference type="InterPro" id="IPR036596">
    <property type="entry name" value="Cyt-C_aa3_sf"/>
</dbReference>
<evidence type="ECO:0000256" key="1">
    <source>
        <dbReference type="SAM" id="Phobius"/>
    </source>
</evidence>
<evidence type="ECO:0000313" key="5">
    <source>
        <dbReference type="EMBL" id="KEZ20801.1"/>
    </source>
</evidence>
<keyword evidence="1" id="KW-1133">Transmembrane helix</keyword>
<evidence type="ECO:0000313" key="6">
    <source>
        <dbReference type="EMBL" id="QHD68075.1"/>
    </source>
</evidence>
<evidence type="ECO:0000259" key="2">
    <source>
        <dbReference type="Pfam" id="PF07835"/>
    </source>
</evidence>
<accession>A0A084ES59</accession>
<dbReference type="PATRIC" id="fig|13690.10.peg.871"/>
<keyword evidence="1" id="KW-0472">Membrane</keyword>
<evidence type="ECO:0000313" key="3">
    <source>
        <dbReference type="EMBL" id="ATI81211.1"/>
    </source>
</evidence>
<reference evidence="4 10" key="3">
    <citation type="submission" date="2018-10" db="EMBL/GenBank/DDBJ databases">
        <title>Characterization and genome analysis of a novel bacterium Sphingobium yanoikuyae SJTF8 capable of degrading PAHs.</title>
        <authorList>
            <person name="Yin C."/>
            <person name="Xiong W."/>
            <person name="Liang R."/>
        </authorList>
    </citation>
    <scope>NUCLEOTIDE SEQUENCE [LARGE SCALE GENOMIC DNA]</scope>
    <source>
        <strain evidence="4 10">SJTF8</strain>
    </source>
</reference>
<dbReference type="Proteomes" id="UP000464086">
    <property type="component" value="Chromosome"/>
</dbReference>
<protein>
    <submittedName>
        <fullName evidence="3 5">Aa3-type cytochrome c oxidase subunit IV</fullName>
    </submittedName>
</protein>
<dbReference type="SUPFAM" id="SSF81469">
    <property type="entry name" value="Bacterial aa3 type cytochrome c oxidase subunit IV"/>
    <property type="match status" value="1"/>
</dbReference>
<reference evidence="6 11" key="4">
    <citation type="submission" date="2019-12" db="EMBL/GenBank/DDBJ databases">
        <title>Functional and genomic insights into the Sphingobium yanoikuyae YC-JY1, a bacterium efficiently degrading bisphenol A.</title>
        <authorList>
            <person name="Jia Y."/>
            <person name="Li X."/>
            <person name="Wang J."/>
            <person name="Eltoukhy A."/>
            <person name="Lamraoui I."/>
            <person name="Yan Y."/>
        </authorList>
    </citation>
    <scope>NUCLEOTIDE SEQUENCE [LARGE SCALE GENOMIC DNA]</scope>
    <source>
        <strain evidence="6 11">YC-JY1</strain>
    </source>
</reference>
<keyword evidence="1" id="KW-0812">Transmembrane</keyword>
<gene>
    <name evidence="3" type="ORF">A6768_15250</name>
    <name evidence="5" type="ORF">CP98_00842</name>
    <name evidence="4" type="ORF">EBF16_15015</name>
    <name evidence="6" type="ORF">GS397_14165</name>
    <name evidence="7" type="ORF">HH800_03165</name>
</gene>
<reference evidence="5 8" key="1">
    <citation type="submission" date="2014-03" db="EMBL/GenBank/DDBJ databases">
        <title>Genome sequence of Sphingobium yanoikuyae B1.</title>
        <authorList>
            <person name="Gan H.M."/>
            <person name="Gan H.Y."/>
            <person name="Savka M.A."/>
        </authorList>
    </citation>
    <scope>NUCLEOTIDE SEQUENCE [LARGE SCALE GENOMIC DNA]</scope>
    <source>
        <strain evidence="5 8">B1</strain>
    </source>
</reference>
<dbReference type="EMBL" id="CP033230">
    <property type="protein sequence ID" value="AYO78074.1"/>
    <property type="molecule type" value="Genomic_DNA"/>
</dbReference>
<dbReference type="Proteomes" id="UP000502611">
    <property type="component" value="Chromosome"/>
</dbReference>
<evidence type="ECO:0000313" key="12">
    <source>
        <dbReference type="Proteomes" id="UP000502611"/>
    </source>
</evidence>
<evidence type="ECO:0000313" key="10">
    <source>
        <dbReference type="Proteomes" id="UP000280708"/>
    </source>
</evidence>
<dbReference type="EMBL" id="JGVR01000003">
    <property type="protein sequence ID" value="KEZ20801.1"/>
    <property type="molecule type" value="Genomic_DNA"/>
</dbReference>
<dbReference type="STRING" id="13690.AX777_02195"/>
<dbReference type="InterPro" id="IPR012422">
    <property type="entry name" value="Cyt_c_oxidase_su4_bac-aa3"/>
</dbReference>
<evidence type="ECO:0000313" key="7">
    <source>
        <dbReference type="EMBL" id="QJR01288.1"/>
    </source>
</evidence>
<dbReference type="Gene3D" id="1.20.5.160">
    <property type="entry name" value="Bacterial aa3 type cytochrome c oxidase subunit IV"/>
    <property type="match status" value="1"/>
</dbReference>
<dbReference type="Proteomes" id="UP000028534">
    <property type="component" value="Unassembled WGS sequence"/>
</dbReference>
<evidence type="ECO:0000313" key="4">
    <source>
        <dbReference type="EMBL" id="AYO78074.1"/>
    </source>
</evidence>
<reference evidence="7 12" key="5">
    <citation type="submission" date="2020-04" db="EMBL/GenBank/DDBJ databases">
        <title>The Whole Genome Analysis of High salt-tolerant Sphingobium yanoikuyae YC-XJ2 with Aryl organophosphorus flame retardants (aryl-OPFRs)-degrading capacity and characteristics of Related phosphotriesterase.</title>
        <authorList>
            <person name="Li X."/>
        </authorList>
    </citation>
    <scope>NUCLEOTIDE SEQUENCE [LARGE SCALE GENOMIC DNA]</scope>
    <source>
        <strain evidence="7 12">YC-XJ2</strain>
    </source>
</reference>
<dbReference type="EMBL" id="CP023741">
    <property type="protein sequence ID" value="ATI81211.1"/>
    <property type="molecule type" value="Genomic_DNA"/>
</dbReference>
<feature type="domain" description="Cytochrome c oxidase subunit IV bacterial aa3 type" evidence="2">
    <location>
        <begin position="11"/>
        <end position="36"/>
    </location>
</feature>
<dbReference type="GeneID" id="57778194"/>
<dbReference type="RefSeq" id="WP_004208006.1">
    <property type="nucleotide sequence ID" value="NZ_CAIGKD010000007.1"/>
</dbReference>
<name>A0A084ES59_SPHYA</name>
<feature type="transmembrane region" description="Helical" evidence="1">
    <location>
        <begin position="20"/>
        <end position="39"/>
    </location>
</feature>
<evidence type="ECO:0000313" key="9">
    <source>
        <dbReference type="Proteomes" id="UP000219422"/>
    </source>
</evidence>
<reference evidence="3 9" key="2">
    <citation type="submission" date="2017-10" db="EMBL/GenBank/DDBJ databases">
        <title>Sphingobium yanoikuyae S72.</title>
        <authorList>
            <person name="Sanchez E."/>
            <person name="Bustos P."/>
            <person name="Mendoza P."/>
            <person name="Guo X."/>
            <person name="Mendoza A."/>
        </authorList>
    </citation>
    <scope>NUCLEOTIDE SEQUENCE [LARGE SCALE GENOMIC DNA]</scope>
    <source>
        <strain evidence="3 9">S72</strain>
    </source>
</reference>
<dbReference type="EMBL" id="CP047218">
    <property type="protein sequence ID" value="QHD68075.1"/>
    <property type="molecule type" value="Genomic_DNA"/>
</dbReference>
<dbReference type="Pfam" id="PF07835">
    <property type="entry name" value="COX4_pro_2"/>
    <property type="match status" value="1"/>
</dbReference>
<dbReference type="Proteomes" id="UP000280708">
    <property type="component" value="Chromosome"/>
</dbReference>
<evidence type="ECO:0000313" key="11">
    <source>
        <dbReference type="Proteomes" id="UP000464086"/>
    </source>
</evidence>
<dbReference type="KEGG" id="sya:A6768_15250"/>
<dbReference type="AlphaFoldDB" id="A0A084ES59"/>
<dbReference type="EMBL" id="CP053021">
    <property type="protein sequence ID" value="QJR01288.1"/>
    <property type="molecule type" value="Genomic_DNA"/>
</dbReference>
<proteinExistence type="predicted"/>
<dbReference type="Proteomes" id="UP000219422">
    <property type="component" value="Chromosome"/>
</dbReference>